<feature type="signal peptide" evidence="1">
    <location>
        <begin position="1"/>
        <end position="28"/>
    </location>
</feature>
<dbReference type="EMBL" id="JANUHC010000002">
    <property type="protein sequence ID" value="MCS0628815.1"/>
    <property type="molecule type" value="Genomic_DNA"/>
</dbReference>
<evidence type="ECO:0000256" key="1">
    <source>
        <dbReference type="SAM" id="SignalP"/>
    </source>
</evidence>
<feature type="chain" id="PRO_5045839198" evidence="1">
    <location>
        <begin position="29"/>
        <end position="262"/>
    </location>
</feature>
<name>A0ABT2BUL2_9BURK</name>
<proteinExistence type="predicted"/>
<reference evidence="2" key="1">
    <citation type="submission" date="2022-08" db="EMBL/GenBank/DDBJ databases">
        <title>Reclassification of Massilia species as members of the genera Telluria, Duganella, Pseudoduganella, Mokoshia gen. nov. and Zemynaea gen. nov. using orthogonal and non-orthogonal genome-based approaches.</title>
        <authorList>
            <person name="Bowman J.P."/>
        </authorList>
    </citation>
    <scope>NUCLEOTIDE SEQUENCE</scope>
    <source>
        <strain evidence="2">LMG 11547</strain>
    </source>
</reference>
<comment type="caution">
    <text evidence="2">The sequence shown here is derived from an EMBL/GenBank/DDBJ whole genome shotgun (WGS) entry which is preliminary data.</text>
</comment>
<protein>
    <submittedName>
        <fullName evidence="2">Uncharacterized protein</fullName>
    </submittedName>
</protein>
<accession>A0ABT2BUL2</accession>
<organism evidence="2 3">
    <name type="scientific">Telluria mixta</name>
    <dbReference type="NCBI Taxonomy" id="34071"/>
    <lineage>
        <taxon>Bacteria</taxon>
        <taxon>Pseudomonadati</taxon>
        <taxon>Pseudomonadota</taxon>
        <taxon>Betaproteobacteria</taxon>
        <taxon>Burkholderiales</taxon>
        <taxon>Oxalobacteraceae</taxon>
        <taxon>Telluria group</taxon>
        <taxon>Telluria</taxon>
    </lineage>
</organism>
<gene>
    <name evidence="2" type="ORF">NX786_05670</name>
</gene>
<sequence length="262" mass="28496">MNAKTMNRRIGWAIVAIAVALSAAISHARPASGGVSCGLGLPPGAPGFAEAQAQLALEVKTNGYLKVCEANLERYRIAFEPSTPILANLPFEPVNLSSTQFAHFKILGARIEPDNTTHTRLYRGFRMPDGHTVTLFEQDMSVDGTSIWRAPEDEPERINGMPARLSVFQAPSGNAISHLSWVERRRAYELWIDANVVDSPLRKQLFALAASLPVSVPACPNEVPPKPARMGADGFPAAEPMPMTLTQAEIDSLLDRSKRPCK</sequence>
<evidence type="ECO:0000313" key="3">
    <source>
        <dbReference type="Proteomes" id="UP001165263"/>
    </source>
</evidence>
<keyword evidence="1" id="KW-0732">Signal</keyword>
<dbReference type="RefSeq" id="WP_259448033.1">
    <property type="nucleotide sequence ID" value="NZ_CP119520.1"/>
</dbReference>
<dbReference type="Proteomes" id="UP001165263">
    <property type="component" value="Unassembled WGS sequence"/>
</dbReference>
<evidence type="ECO:0000313" key="2">
    <source>
        <dbReference type="EMBL" id="MCS0628815.1"/>
    </source>
</evidence>
<keyword evidence="3" id="KW-1185">Reference proteome</keyword>